<sequence>MDRWDNTPQDLVQIKRNKLKKLLVLYGIAGACTGIAFGMYFSGGIC</sequence>
<name>A0AAT9JA72_9VIRU</name>
<dbReference type="EMBL" id="BK067784">
    <property type="protein sequence ID" value="DBA51797.1"/>
    <property type="molecule type" value="Genomic_DNA"/>
</dbReference>
<proteinExistence type="predicted"/>
<keyword evidence="1" id="KW-0472">Membrane</keyword>
<reference evidence="2" key="2">
    <citation type="submission" date="2024-03" db="EMBL/GenBank/DDBJ databases">
        <authorList>
            <person name="Ni Y."/>
            <person name="Xu T."/>
            <person name="Yan S."/>
            <person name="Chen L."/>
            <person name="Wang Y."/>
        </authorList>
    </citation>
    <scope>NUCLEOTIDE SEQUENCE</scope>
    <source>
        <strain evidence="2">NMH1</strain>
    </source>
</reference>
<feature type="transmembrane region" description="Helical" evidence="1">
    <location>
        <begin position="23"/>
        <end position="41"/>
    </location>
</feature>
<organism evidence="2">
    <name type="scientific">Nitrosopumilaceae spindle-shaped virus</name>
    <dbReference type="NCBI Taxonomy" id="3065433"/>
    <lineage>
        <taxon>Viruses</taxon>
    </lineage>
</organism>
<accession>A0AAT9JA72</accession>
<evidence type="ECO:0000313" key="2">
    <source>
        <dbReference type="EMBL" id="DBA51797.1"/>
    </source>
</evidence>
<reference evidence="2" key="1">
    <citation type="journal article" date="2024" name="Environ. Microbiol. Rep.">
        <title>Hiding in plain sight: The discovery of complete genomes of 11 hypothetical spindle-shaped viruses that putatively infect mesophilic ammonia-oxidizing archaea.</title>
        <authorList>
            <person name="Ni Y."/>
            <person name="Xu T."/>
            <person name="Yan S."/>
            <person name="Chen L."/>
            <person name="Wang Y."/>
        </authorList>
    </citation>
    <scope>NUCLEOTIDE SEQUENCE</scope>
    <source>
        <strain evidence="2">NMH1</strain>
    </source>
</reference>
<dbReference type="PROSITE" id="PS51257">
    <property type="entry name" value="PROKAR_LIPOPROTEIN"/>
    <property type="match status" value="1"/>
</dbReference>
<protein>
    <submittedName>
        <fullName evidence="2">ORF31</fullName>
    </submittedName>
</protein>
<keyword evidence="1" id="KW-0812">Transmembrane</keyword>
<keyword evidence="1" id="KW-1133">Transmembrane helix</keyword>
<evidence type="ECO:0000256" key="1">
    <source>
        <dbReference type="SAM" id="Phobius"/>
    </source>
</evidence>